<accession>A0AAD5WTF3</accession>
<proteinExistence type="predicted"/>
<name>A0AAD5WTF3_9PEZI</name>
<evidence type="ECO:0000313" key="2">
    <source>
        <dbReference type="EMBL" id="KAJ2901298.1"/>
    </source>
</evidence>
<protein>
    <submittedName>
        <fullName evidence="2">Uncharacterized protein</fullName>
    </submittedName>
</protein>
<dbReference type="EMBL" id="JAKWBI020000157">
    <property type="protein sequence ID" value="KAJ2901298.1"/>
    <property type="molecule type" value="Genomic_DNA"/>
</dbReference>
<gene>
    <name evidence="2" type="ORF">MKZ38_001965</name>
</gene>
<evidence type="ECO:0000313" key="3">
    <source>
        <dbReference type="Proteomes" id="UP001201980"/>
    </source>
</evidence>
<organism evidence="2 3">
    <name type="scientific">Zalerion maritima</name>
    <dbReference type="NCBI Taxonomy" id="339359"/>
    <lineage>
        <taxon>Eukaryota</taxon>
        <taxon>Fungi</taxon>
        <taxon>Dikarya</taxon>
        <taxon>Ascomycota</taxon>
        <taxon>Pezizomycotina</taxon>
        <taxon>Sordariomycetes</taxon>
        <taxon>Lulworthiomycetidae</taxon>
        <taxon>Lulworthiales</taxon>
        <taxon>Lulworthiaceae</taxon>
        <taxon>Zalerion</taxon>
    </lineage>
</organism>
<comment type="caution">
    <text evidence="2">The sequence shown here is derived from an EMBL/GenBank/DDBJ whole genome shotgun (WGS) entry which is preliminary data.</text>
</comment>
<evidence type="ECO:0000256" key="1">
    <source>
        <dbReference type="SAM" id="MobiDB-lite"/>
    </source>
</evidence>
<sequence>MYKMERDRDGTVCSISQSIDNGKYKITPSKRGGGQSHGEGETPKINTARACQVKVASSGKHQKSPCSEKLGFLFGEKAKSSGRRPATIISAGEPQLHILLHSPSQVYQEVPVRQAIPKGTVTVR</sequence>
<keyword evidence="3" id="KW-1185">Reference proteome</keyword>
<dbReference type="AlphaFoldDB" id="A0AAD5WTF3"/>
<feature type="region of interest" description="Disordered" evidence="1">
    <location>
        <begin position="22"/>
        <end position="46"/>
    </location>
</feature>
<dbReference type="Proteomes" id="UP001201980">
    <property type="component" value="Unassembled WGS sequence"/>
</dbReference>
<reference evidence="2" key="1">
    <citation type="submission" date="2022-07" db="EMBL/GenBank/DDBJ databases">
        <title>Draft genome sequence of Zalerion maritima ATCC 34329, a (micro)plastics degrading marine fungus.</title>
        <authorList>
            <person name="Paco A."/>
            <person name="Goncalves M.F.M."/>
            <person name="Rocha-Santos T.A.P."/>
            <person name="Alves A."/>
        </authorList>
    </citation>
    <scope>NUCLEOTIDE SEQUENCE</scope>
    <source>
        <strain evidence="2">ATCC 34329</strain>
    </source>
</reference>